<keyword evidence="1" id="KW-1133">Transmembrane helix</keyword>
<feature type="transmembrane region" description="Helical" evidence="1">
    <location>
        <begin position="58"/>
        <end position="80"/>
    </location>
</feature>
<name>X6MC32_RETFI</name>
<proteinExistence type="predicted"/>
<feature type="transmembrane region" description="Helical" evidence="1">
    <location>
        <begin position="135"/>
        <end position="155"/>
    </location>
</feature>
<accession>X6MC32</accession>
<dbReference type="AlphaFoldDB" id="X6MC32"/>
<sequence length="185" mass="21278">MYDMYIFFLKSFEKCKKKIIFVLNFDLNQLLMIGLSFVNKQLFESISQLGNNEKDFYFQLVIIFVFAFVQMSLRQIMFLLDTNLFGVDYLSGAKHLDLSYVSTDTDNVAGSNCGVLSSCSCDIDNVTLDITCGQLVFFVICVAFDVVMCMTYILLSQLSTNSKKKIPILDKYIIYFQKKMHVSSY</sequence>
<evidence type="ECO:0008006" key="4">
    <source>
        <dbReference type="Google" id="ProtNLM"/>
    </source>
</evidence>
<evidence type="ECO:0000313" key="2">
    <source>
        <dbReference type="EMBL" id="ETO11231.1"/>
    </source>
</evidence>
<gene>
    <name evidence="2" type="ORF">RFI_26143</name>
</gene>
<dbReference type="EMBL" id="ASPP01022630">
    <property type="protein sequence ID" value="ETO11231.1"/>
    <property type="molecule type" value="Genomic_DNA"/>
</dbReference>
<reference evidence="2 3" key="1">
    <citation type="journal article" date="2013" name="Curr. Biol.">
        <title>The Genome of the Foraminiferan Reticulomyxa filosa.</title>
        <authorList>
            <person name="Glockner G."/>
            <person name="Hulsmann N."/>
            <person name="Schleicher M."/>
            <person name="Noegel A.A."/>
            <person name="Eichinger L."/>
            <person name="Gallinger C."/>
            <person name="Pawlowski J."/>
            <person name="Sierra R."/>
            <person name="Euteneuer U."/>
            <person name="Pillet L."/>
            <person name="Moustafa A."/>
            <person name="Platzer M."/>
            <person name="Groth M."/>
            <person name="Szafranski K."/>
            <person name="Schliwa M."/>
        </authorList>
    </citation>
    <scope>NUCLEOTIDE SEQUENCE [LARGE SCALE GENOMIC DNA]</scope>
</reference>
<evidence type="ECO:0000256" key="1">
    <source>
        <dbReference type="SAM" id="Phobius"/>
    </source>
</evidence>
<keyword evidence="1" id="KW-0472">Membrane</keyword>
<keyword evidence="3" id="KW-1185">Reference proteome</keyword>
<dbReference type="Proteomes" id="UP000023152">
    <property type="component" value="Unassembled WGS sequence"/>
</dbReference>
<comment type="caution">
    <text evidence="2">The sequence shown here is derived from an EMBL/GenBank/DDBJ whole genome shotgun (WGS) entry which is preliminary data.</text>
</comment>
<organism evidence="2 3">
    <name type="scientific">Reticulomyxa filosa</name>
    <dbReference type="NCBI Taxonomy" id="46433"/>
    <lineage>
        <taxon>Eukaryota</taxon>
        <taxon>Sar</taxon>
        <taxon>Rhizaria</taxon>
        <taxon>Retaria</taxon>
        <taxon>Foraminifera</taxon>
        <taxon>Monothalamids</taxon>
        <taxon>Reticulomyxidae</taxon>
        <taxon>Reticulomyxa</taxon>
    </lineage>
</organism>
<keyword evidence="1" id="KW-0812">Transmembrane</keyword>
<protein>
    <recommendedName>
        <fullName evidence="4">Transmembrane protein</fullName>
    </recommendedName>
</protein>
<evidence type="ECO:0000313" key="3">
    <source>
        <dbReference type="Proteomes" id="UP000023152"/>
    </source>
</evidence>